<proteinExistence type="predicted"/>
<protein>
    <submittedName>
        <fullName evidence="2">Uncharacterized protein</fullName>
    </submittedName>
</protein>
<dbReference type="STRING" id="1249627.D779_3027"/>
<name>W9VUL2_9GAMM</name>
<dbReference type="AlphaFoldDB" id="W9VUL2"/>
<accession>W9VUL2</accession>
<organism evidence="2 3">
    <name type="scientific">Imhoffiella purpurea</name>
    <dbReference type="NCBI Taxonomy" id="1249627"/>
    <lineage>
        <taxon>Bacteria</taxon>
        <taxon>Pseudomonadati</taxon>
        <taxon>Pseudomonadota</taxon>
        <taxon>Gammaproteobacteria</taxon>
        <taxon>Chromatiales</taxon>
        <taxon>Chromatiaceae</taxon>
        <taxon>Imhoffiella</taxon>
    </lineage>
</organism>
<reference evidence="2 3" key="1">
    <citation type="submission" date="2012-11" db="EMBL/GenBank/DDBJ databases">
        <title>Genome assembly of Thiorhodococcus sp. AK35.</title>
        <authorList>
            <person name="Nupur N."/>
            <person name="Khatri I."/>
            <person name="Subramanian S."/>
            <person name="Pinnaka A."/>
        </authorList>
    </citation>
    <scope>NUCLEOTIDE SEQUENCE [LARGE SCALE GENOMIC DNA]</scope>
    <source>
        <strain evidence="2 3">AK35</strain>
    </source>
</reference>
<gene>
    <name evidence="2" type="ORF">D779_3027</name>
</gene>
<evidence type="ECO:0000313" key="3">
    <source>
        <dbReference type="Proteomes" id="UP000019460"/>
    </source>
</evidence>
<dbReference type="EMBL" id="AONC01000049">
    <property type="protein sequence ID" value="EXJ14065.1"/>
    <property type="molecule type" value="Genomic_DNA"/>
</dbReference>
<evidence type="ECO:0000313" key="2">
    <source>
        <dbReference type="EMBL" id="EXJ14065.1"/>
    </source>
</evidence>
<dbReference type="Proteomes" id="UP000019460">
    <property type="component" value="Unassembled WGS sequence"/>
</dbReference>
<evidence type="ECO:0000256" key="1">
    <source>
        <dbReference type="SAM" id="MobiDB-lite"/>
    </source>
</evidence>
<sequence length="48" mass="5368">MGITLRSDGTQQFGRQAELSKRHENSWVGLPREVHWAGLGDVVRDGYG</sequence>
<keyword evidence="3" id="KW-1185">Reference proteome</keyword>
<feature type="region of interest" description="Disordered" evidence="1">
    <location>
        <begin position="1"/>
        <end position="20"/>
    </location>
</feature>
<comment type="caution">
    <text evidence="2">The sequence shown here is derived from an EMBL/GenBank/DDBJ whole genome shotgun (WGS) entry which is preliminary data.</text>
</comment>